<gene>
    <name evidence="2" type="ORF">S101395_03771</name>
</gene>
<dbReference type="EMBL" id="CP021920">
    <property type="protein sequence ID" value="ASB90277.1"/>
    <property type="molecule type" value="Genomic_DNA"/>
</dbReference>
<dbReference type="InterPro" id="IPR036821">
    <property type="entry name" value="Peptide_deformylase_sf"/>
</dbReference>
<evidence type="ECO:0000313" key="2">
    <source>
        <dbReference type="EMBL" id="ASB90277.1"/>
    </source>
</evidence>
<comment type="similarity">
    <text evidence="1">Belongs to the polypeptide deformylase family.</text>
</comment>
<organism evidence="2 3">
    <name type="scientific">Bacillus sonorensis</name>
    <dbReference type="NCBI Taxonomy" id="119858"/>
    <lineage>
        <taxon>Bacteria</taxon>
        <taxon>Bacillati</taxon>
        <taxon>Bacillota</taxon>
        <taxon>Bacilli</taxon>
        <taxon>Bacillales</taxon>
        <taxon>Bacillaceae</taxon>
        <taxon>Bacillus</taxon>
    </lineage>
</organism>
<sequence>MNKFHSDDLIIKEGHEILRKATADVSLPPTVEAKEELSAMLRFLQNSQDPQTAKTYRHRPGVGLSANQICLEKRLFASHFTDEENRQRGLHALKPNIIAIPSA</sequence>
<keyword evidence="2" id="KW-0378">Hydrolase</keyword>
<reference evidence="2 3" key="1">
    <citation type="submission" date="2017-06" db="EMBL/GenBank/DDBJ databases">
        <title>Genome sequence of Bacillus sonorensis strain SRCM101395.</title>
        <authorList>
            <person name="Cho S.H."/>
        </authorList>
    </citation>
    <scope>NUCLEOTIDE SEQUENCE [LARGE SCALE GENOMIC DNA]</scope>
    <source>
        <strain evidence="2 3">SRCM101395</strain>
    </source>
</reference>
<keyword evidence="3" id="KW-1185">Reference proteome</keyword>
<dbReference type="SUPFAM" id="SSF56420">
    <property type="entry name" value="Peptide deformylase"/>
    <property type="match status" value="1"/>
</dbReference>
<protein>
    <submittedName>
        <fullName evidence="2">Peptide deformylase</fullName>
        <ecNumber evidence="2">3.5.1.88</ecNumber>
    </submittedName>
</protein>
<dbReference type="Gene3D" id="3.90.45.10">
    <property type="entry name" value="Peptide deformylase"/>
    <property type="match status" value="1"/>
</dbReference>
<dbReference type="Proteomes" id="UP000196877">
    <property type="component" value="Chromosome"/>
</dbReference>
<dbReference type="GeneID" id="92852277"/>
<dbReference type="RefSeq" id="WP_006636669.1">
    <property type="nucleotide sequence ID" value="NZ_CABJEH010000001.1"/>
</dbReference>
<accession>A0ABN5APX2</accession>
<dbReference type="Pfam" id="PF01327">
    <property type="entry name" value="Pep_deformylase"/>
    <property type="match status" value="1"/>
</dbReference>
<evidence type="ECO:0000313" key="3">
    <source>
        <dbReference type="Proteomes" id="UP000196877"/>
    </source>
</evidence>
<dbReference type="InterPro" id="IPR023635">
    <property type="entry name" value="Peptide_deformylase"/>
</dbReference>
<dbReference type="GO" id="GO:0042586">
    <property type="term" value="F:peptide deformylase activity"/>
    <property type="evidence" value="ECO:0007669"/>
    <property type="project" value="UniProtKB-EC"/>
</dbReference>
<name>A0ABN5APX2_9BACI</name>
<dbReference type="EC" id="3.5.1.88" evidence="2"/>
<proteinExistence type="inferred from homology"/>
<evidence type="ECO:0000256" key="1">
    <source>
        <dbReference type="ARBA" id="ARBA00010759"/>
    </source>
</evidence>